<dbReference type="RefSeq" id="WP_179171663.1">
    <property type="nucleotide sequence ID" value="NZ_CP058532.1"/>
</dbReference>
<name>A0A7D5H045_9EURY</name>
<dbReference type="EMBL" id="CP058532">
    <property type="protein sequence ID" value="QLG30089.1"/>
    <property type="molecule type" value="Genomic_DNA"/>
</dbReference>
<geneLocation type="plasmid" evidence="1 2">
    <name>unnamed3</name>
</geneLocation>
<organism evidence="1 2">
    <name type="scientific">Halorarum halophilum</name>
    <dbReference type="NCBI Taxonomy" id="2743090"/>
    <lineage>
        <taxon>Archaea</taxon>
        <taxon>Methanobacteriati</taxon>
        <taxon>Methanobacteriota</taxon>
        <taxon>Stenosarchaea group</taxon>
        <taxon>Halobacteria</taxon>
        <taxon>Halobacteriales</taxon>
        <taxon>Haloferacaceae</taxon>
        <taxon>Halorarum</taxon>
    </lineage>
</organism>
<evidence type="ECO:0000313" key="2">
    <source>
        <dbReference type="Proteomes" id="UP000509750"/>
    </source>
</evidence>
<accession>A0A7D5H045</accession>
<dbReference type="AlphaFoldDB" id="A0A7D5H045"/>
<gene>
    <name evidence="1" type="ORF">HUG10_21115</name>
</gene>
<dbReference type="KEGG" id="halg:HUG10_21115"/>
<evidence type="ECO:0000313" key="1">
    <source>
        <dbReference type="EMBL" id="QLG30089.1"/>
    </source>
</evidence>
<keyword evidence="2" id="KW-1185">Reference proteome</keyword>
<dbReference type="Proteomes" id="UP000509750">
    <property type="component" value="Plasmid unnamed3"/>
</dbReference>
<protein>
    <submittedName>
        <fullName evidence="1">Uncharacterized protein</fullName>
    </submittedName>
</protein>
<keyword evidence="1" id="KW-0614">Plasmid</keyword>
<dbReference type="GeneID" id="56031390"/>
<proteinExistence type="predicted"/>
<reference evidence="1 2" key="1">
    <citation type="submission" date="2020-07" db="EMBL/GenBank/DDBJ databases">
        <title>Gai3-2, isolated from salt lake.</title>
        <authorList>
            <person name="Cui H."/>
            <person name="Shi X."/>
        </authorList>
    </citation>
    <scope>NUCLEOTIDE SEQUENCE [LARGE SCALE GENOMIC DNA]</scope>
    <source>
        <strain evidence="1 2">Gai3-2</strain>
        <plasmid evidence="1 2">unnamed3</plasmid>
    </source>
</reference>
<sequence length="142" mass="15831">MSDDYPTTDGGELNYEQMVEDLGLGDVSPANPTFVAGETGEVMEVTSIDIEVGKAYLRDSYDGRGFDEDIAELWGAWMWDDLMFRRRVFLRGDQVVVSRRELACLADEVNDAAGGQETNELERAVGHAYEVLDCDHEVSVDE</sequence>